<proteinExistence type="predicted"/>
<evidence type="ECO:0000313" key="1">
    <source>
        <dbReference type="EMBL" id="CAH9091354.1"/>
    </source>
</evidence>
<gene>
    <name evidence="1" type="ORF">CEURO_LOCUS11514</name>
</gene>
<sequence length="161" mass="18170">MRFSKSLDKQINECCFGIHEQSDLPSHRRSNHHSHRLLNDIRRLINRRCRLLHHSLRHLLYSCHHSFHHLCLCSHQMATSAPASIAITMAFAASYVASHTAANCDSVSFGAENVHGLRRTIATCVHGELDILSFTEDMISIRYDAGLVEEKITVTVIGWVG</sequence>
<protein>
    <submittedName>
        <fullName evidence="1">Uncharacterized protein</fullName>
    </submittedName>
</protein>
<dbReference type="Proteomes" id="UP001152484">
    <property type="component" value="Unassembled WGS sequence"/>
</dbReference>
<accession>A0A9P1EAN8</accession>
<organism evidence="1 2">
    <name type="scientific">Cuscuta europaea</name>
    <name type="common">European dodder</name>
    <dbReference type="NCBI Taxonomy" id="41803"/>
    <lineage>
        <taxon>Eukaryota</taxon>
        <taxon>Viridiplantae</taxon>
        <taxon>Streptophyta</taxon>
        <taxon>Embryophyta</taxon>
        <taxon>Tracheophyta</taxon>
        <taxon>Spermatophyta</taxon>
        <taxon>Magnoliopsida</taxon>
        <taxon>eudicotyledons</taxon>
        <taxon>Gunneridae</taxon>
        <taxon>Pentapetalae</taxon>
        <taxon>asterids</taxon>
        <taxon>lamiids</taxon>
        <taxon>Solanales</taxon>
        <taxon>Convolvulaceae</taxon>
        <taxon>Cuscuteae</taxon>
        <taxon>Cuscuta</taxon>
        <taxon>Cuscuta subgen. Cuscuta</taxon>
    </lineage>
</organism>
<evidence type="ECO:0000313" key="2">
    <source>
        <dbReference type="Proteomes" id="UP001152484"/>
    </source>
</evidence>
<dbReference type="AlphaFoldDB" id="A0A9P1EAN8"/>
<keyword evidence="2" id="KW-1185">Reference proteome</keyword>
<dbReference type="EMBL" id="CAMAPE010000027">
    <property type="protein sequence ID" value="CAH9091354.1"/>
    <property type="molecule type" value="Genomic_DNA"/>
</dbReference>
<comment type="caution">
    <text evidence="1">The sequence shown here is derived from an EMBL/GenBank/DDBJ whole genome shotgun (WGS) entry which is preliminary data.</text>
</comment>
<reference evidence="1" key="1">
    <citation type="submission" date="2022-07" db="EMBL/GenBank/DDBJ databases">
        <authorList>
            <person name="Macas J."/>
            <person name="Novak P."/>
            <person name="Neumann P."/>
        </authorList>
    </citation>
    <scope>NUCLEOTIDE SEQUENCE</scope>
</reference>
<name>A0A9P1EAN8_CUSEU</name>